<organism evidence="2 3">
    <name type="scientific">Mycobacterium lehmannii</name>
    <dbReference type="NCBI Taxonomy" id="2048550"/>
    <lineage>
        <taxon>Bacteria</taxon>
        <taxon>Bacillati</taxon>
        <taxon>Actinomycetota</taxon>
        <taxon>Actinomycetes</taxon>
        <taxon>Mycobacteriales</taxon>
        <taxon>Mycobacteriaceae</taxon>
        <taxon>Mycobacterium</taxon>
    </lineage>
</organism>
<dbReference type="EMBL" id="LQIR01000001">
    <property type="protein sequence ID" value="KUI20880.1"/>
    <property type="molecule type" value="Genomic_DNA"/>
</dbReference>
<dbReference type="RefSeq" id="WP_064393681.1">
    <property type="nucleotide sequence ID" value="NZ_LQIR01000001.1"/>
</dbReference>
<gene>
    <name evidence="2" type="ORF">AU192_10380</name>
</gene>
<dbReference type="Proteomes" id="UP000053707">
    <property type="component" value="Unassembled WGS sequence"/>
</dbReference>
<sequence length="137" mass="13558">MNKLVVLSGGFVAVGSAALVGAGIAMSQPSSLNVVGEPYNRALQILKSQGVKAYFGGSVGSVLPQAECLVDQQKITSGGRMLLMLDCSQKAADFIAEQGPSGGPTVGRNGVTTVTPTPVVPIQGAPGAGTPPPAPAG</sequence>
<comment type="caution">
    <text evidence="2">The sequence shown here is derived from an EMBL/GenBank/DDBJ whole genome shotgun (WGS) entry which is preliminary data.</text>
</comment>
<protein>
    <submittedName>
        <fullName evidence="2">Uncharacterized protein</fullName>
    </submittedName>
</protein>
<dbReference type="AlphaFoldDB" id="A0A101ADC1"/>
<feature type="compositionally biased region" description="Low complexity" evidence="1">
    <location>
        <begin position="106"/>
        <end position="125"/>
    </location>
</feature>
<evidence type="ECO:0000313" key="2">
    <source>
        <dbReference type="EMBL" id="KUI20880.1"/>
    </source>
</evidence>
<keyword evidence="3" id="KW-1185">Reference proteome</keyword>
<evidence type="ECO:0000256" key="1">
    <source>
        <dbReference type="SAM" id="MobiDB-lite"/>
    </source>
</evidence>
<feature type="region of interest" description="Disordered" evidence="1">
    <location>
        <begin position="97"/>
        <end position="137"/>
    </location>
</feature>
<dbReference type="GeneID" id="27917731"/>
<proteinExistence type="predicted"/>
<reference evidence="2 3" key="1">
    <citation type="submission" date="2016-01" db="EMBL/GenBank/DDBJ databases">
        <authorList>
            <consortium name="TB Trials Study Group"/>
            <person name="Sutton G."/>
            <person name="Brinkac L."/>
            <person name="Sanka R."/>
            <person name="Adams M."/>
            <person name="Lau E.L."/>
            <person name="Macaden R."/>
            <person name="Grewal H.M.S."/>
        </authorList>
    </citation>
    <scope>NUCLEOTIDE SEQUENCE [LARGE SCALE GENOMIC DNA]</scope>
    <source>
        <strain evidence="2 3">IS-1744</strain>
    </source>
</reference>
<evidence type="ECO:0000313" key="3">
    <source>
        <dbReference type="Proteomes" id="UP000053707"/>
    </source>
</evidence>
<accession>A0A101ADC1</accession>
<name>A0A101ADC1_9MYCO</name>